<dbReference type="GeneID" id="81380022"/>
<dbReference type="AlphaFoldDB" id="A0A9W9P9J1"/>
<evidence type="ECO:0000313" key="2">
    <source>
        <dbReference type="Proteomes" id="UP001147733"/>
    </source>
</evidence>
<keyword evidence="2" id="KW-1185">Reference proteome</keyword>
<organism evidence="1 2">
    <name type="scientific">Penicillium citrinum</name>
    <dbReference type="NCBI Taxonomy" id="5077"/>
    <lineage>
        <taxon>Eukaryota</taxon>
        <taxon>Fungi</taxon>
        <taxon>Dikarya</taxon>
        <taxon>Ascomycota</taxon>
        <taxon>Pezizomycotina</taxon>
        <taxon>Eurotiomycetes</taxon>
        <taxon>Eurotiomycetidae</taxon>
        <taxon>Eurotiales</taxon>
        <taxon>Aspergillaceae</taxon>
        <taxon>Penicillium</taxon>
    </lineage>
</organism>
<dbReference type="EMBL" id="JAPQKT010000002">
    <property type="protein sequence ID" value="KAJ5240344.1"/>
    <property type="molecule type" value="Genomic_DNA"/>
</dbReference>
<accession>A0A9W9P9J1</accession>
<name>A0A9W9P9J1_PENCI</name>
<comment type="caution">
    <text evidence="1">The sequence shown here is derived from an EMBL/GenBank/DDBJ whole genome shotgun (WGS) entry which is preliminary data.</text>
</comment>
<dbReference type="Proteomes" id="UP001147733">
    <property type="component" value="Unassembled WGS sequence"/>
</dbReference>
<gene>
    <name evidence="1" type="ORF">N7469_001935</name>
</gene>
<dbReference type="RefSeq" id="XP_056503349.1">
    <property type="nucleotide sequence ID" value="XM_056640855.1"/>
</dbReference>
<reference evidence="1" key="2">
    <citation type="journal article" date="2023" name="IMA Fungus">
        <title>Comparative genomic study of the Penicillium genus elucidates a diverse pangenome and 15 lateral gene transfer events.</title>
        <authorList>
            <person name="Petersen C."/>
            <person name="Sorensen T."/>
            <person name="Nielsen M.R."/>
            <person name="Sondergaard T.E."/>
            <person name="Sorensen J.L."/>
            <person name="Fitzpatrick D.A."/>
            <person name="Frisvad J.C."/>
            <person name="Nielsen K.L."/>
        </authorList>
    </citation>
    <scope>NUCLEOTIDE SEQUENCE</scope>
    <source>
        <strain evidence="1">IBT 23319</strain>
    </source>
</reference>
<protein>
    <submittedName>
        <fullName evidence="1">Uncharacterized protein</fullName>
    </submittedName>
</protein>
<proteinExistence type="predicted"/>
<reference evidence="1" key="1">
    <citation type="submission" date="2022-11" db="EMBL/GenBank/DDBJ databases">
        <authorList>
            <person name="Petersen C."/>
        </authorList>
    </citation>
    <scope>NUCLEOTIDE SEQUENCE</scope>
    <source>
        <strain evidence="1">IBT 23319</strain>
    </source>
</reference>
<sequence length="96" mass="9646">MNDAAVPAEFLSAAATGPLVHASTTVSLTCYILLALVRARGGASVAAVAASLHGLFRSLWHPPGQSARTDRPVEPGRSTVCPLDVASAADAPLVAG</sequence>
<evidence type="ECO:0000313" key="1">
    <source>
        <dbReference type="EMBL" id="KAJ5240344.1"/>
    </source>
</evidence>